<organism evidence="1 2">
    <name type="scientific">Cyprinodon variegatus</name>
    <name type="common">Sheepshead minnow</name>
    <dbReference type="NCBI Taxonomy" id="28743"/>
    <lineage>
        <taxon>Eukaryota</taxon>
        <taxon>Metazoa</taxon>
        <taxon>Chordata</taxon>
        <taxon>Craniata</taxon>
        <taxon>Vertebrata</taxon>
        <taxon>Euteleostomi</taxon>
        <taxon>Actinopterygii</taxon>
        <taxon>Neopterygii</taxon>
        <taxon>Teleostei</taxon>
        <taxon>Neoteleostei</taxon>
        <taxon>Acanthomorphata</taxon>
        <taxon>Ovalentaria</taxon>
        <taxon>Atherinomorphae</taxon>
        <taxon>Cyprinodontiformes</taxon>
        <taxon>Cyprinodontidae</taxon>
        <taxon>Cyprinodon</taxon>
    </lineage>
</organism>
<dbReference type="PANTHER" id="PTHR10672">
    <property type="entry name" value="ADDUCIN"/>
    <property type="match status" value="1"/>
</dbReference>
<dbReference type="GO" id="GO:0005886">
    <property type="term" value="C:plasma membrane"/>
    <property type="evidence" value="ECO:0007669"/>
    <property type="project" value="TreeGrafter"/>
</dbReference>
<evidence type="ECO:0000313" key="2">
    <source>
        <dbReference type="Proteomes" id="UP000265020"/>
    </source>
</evidence>
<evidence type="ECO:0000313" key="1">
    <source>
        <dbReference type="Ensembl" id="ENSCVAP00000023053.1"/>
    </source>
</evidence>
<sequence length="100" mass="11154">MLSNALKQSDVQDVLCLSAGFGMVTPINDLYSIESPSFAKGEKQSRCKLATLYRLVDLFSWARFTSSYITVSITSPSDFAARWLIYASHTLAYLYVSLVL</sequence>
<dbReference type="GeneTree" id="ENSGT00940000155257"/>
<protein>
    <submittedName>
        <fullName evidence="1">Uncharacterized protein</fullName>
    </submittedName>
</protein>
<dbReference type="Ensembl" id="ENSCVAT00000007753.1">
    <property type="protein sequence ID" value="ENSCVAP00000023053.1"/>
    <property type="gene ID" value="ENSCVAG00000006112.1"/>
</dbReference>
<dbReference type="PANTHER" id="PTHR10672:SF5">
    <property type="entry name" value="GAMMA-ADDUCIN"/>
    <property type="match status" value="1"/>
</dbReference>
<dbReference type="GO" id="GO:0005856">
    <property type="term" value="C:cytoskeleton"/>
    <property type="evidence" value="ECO:0007669"/>
    <property type="project" value="TreeGrafter"/>
</dbReference>
<dbReference type="GO" id="GO:0051015">
    <property type="term" value="F:actin filament binding"/>
    <property type="evidence" value="ECO:0007669"/>
    <property type="project" value="TreeGrafter"/>
</dbReference>
<keyword evidence="2" id="KW-1185">Reference proteome</keyword>
<accession>A0A3Q2DTB8</accession>
<reference evidence="1" key="1">
    <citation type="submission" date="2025-08" db="UniProtKB">
        <authorList>
            <consortium name="Ensembl"/>
        </authorList>
    </citation>
    <scope>IDENTIFICATION</scope>
</reference>
<dbReference type="STRING" id="28743.ENSCVAP00000023053"/>
<reference evidence="1" key="2">
    <citation type="submission" date="2025-09" db="UniProtKB">
        <authorList>
            <consortium name="Ensembl"/>
        </authorList>
    </citation>
    <scope>IDENTIFICATION</scope>
</reference>
<proteinExistence type="predicted"/>
<dbReference type="Proteomes" id="UP000265020">
    <property type="component" value="Unassembled WGS sequence"/>
</dbReference>
<dbReference type="InterPro" id="IPR051017">
    <property type="entry name" value="Aldolase-II_Adducin_sf"/>
</dbReference>
<dbReference type="GO" id="GO:0051016">
    <property type="term" value="P:barbed-end actin filament capping"/>
    <property type="evidence" value="ECO:0007669"/>
    <property type="project" value="TreeGrafter"/>
</dbReference>
<name>A0A3Q2DTB8_CYPVA</name>
<dbReference type="GO" id="GO:0014069">
    <property type="term" value="C:postsynaptic density"/>
    <property type="evidence" value="ECO:0007669"/>
    <property type="project" value="TreeGrafter"/>
</dbReference>
<dbReference type="AlphaFoldDB" id="A0A3Q2DTB8"/>